<proteinExistence type="inferred from homology"/>
<sequence>MSFETATLDSLCELVVDCPHSTPKWTDEGIIVLRNQNIKNGVLDLSAPSFTNEEDYQKRIKRAAPKAGDIVFTREAPMGEVCMIPEGLKCCLGQRQVLLRPKSDVNGQYLFWALQSPYVQQQIAWNEGTGSTVSNVRIPVLKALNIPRIGNEDMVAKSLSDIASKMALNTQTNQTLEQMAQAIFKSWFVDFDPVKAKMNGELPEGMDAATASLFPEKLVESELGLIPDGWEVKPFSEWVKITKGKNITKKTIVDGDVPVVAGGLKPAYFHNAHNVDGPAITISASGANAGYVNLYFENIWASDCSYISQSTTPLFFLQYVALRYNQKKIFDMQTGAAQPHIYPRDFERLMIVVPNEELCRKLEEVFASFFRTVANNKQQNIDLAALRDTLLPKLLSGEIELGTSEELVEAI</sequence>
<evidence type="ECO:0000256" key="1">
    <source>
        <dbReference type="ARBA" id="ARBA00010923"/>
    </source>
</evidence>
<keyword evidence="5" id="KW-0614">Plasmid</keyword>
<dbReference type="PANTHER" id="PTHR30408">
    <property type="entry name" value="TYPE-1 RESTRICTION ENZYME ECOKI SPECIFICITY PROTEIN"/>
    <property type="match status" value="1"/>
</dbReference>
<dbReference type="PANTHER" id="PTHR30408:SF13">
    <property type="entry name" value="TYPE I RESTRICTION ENZYME HINDI SPECIFICITY SUBUNIT"/>
    <property type="match status" value="1"/>
</dbReference>
<keyword evidence="2" id="KW-0680">Restriction system</keyword>
<evidence type="ECO:0000256" key="2">
    <source>
        <dbReference type="ARBA" id="ARBA00022747"/>
    </source>
</evidence>
<evidence type="ECO:0000259" key="4">
    <source>
        <dbReference type="Pfam" id="PF01420"/>
    </source>
</evidence>
<evidence type="ECO:0000313" key="5">
    <source>
        <dbReference type="EMBL" id="APU91321.1"/>
    </source>
</evidence>
<dbReference type="RefSeq" id="WP_181728337.1">
    <property type="nucleotide sequence ID" value="NZ_KX957970.1"/>
</dbReference>
<comment type="similarity">
    <text evidence="1">Belongs to the type-I restriction system S methylase family.</text>
</comment>
<accession>A0A1P8DQ98</accession>
<dbReference type="CDD" id="cd17246">
    <property type="entry name" value="RMtype1_S_SonII-TRD2-CR2_like"/>
    <property type="match status" value="1"/>
</dbReference>
<dbReference type="CDD" id="cd17291">
    <property type="entry name" value="RMtype1_S_MgeORF438P-TRD-CR_like"/>
    <property type="match status" value="1"/>
</dbReference>
<dbReference type="EMBL" id="KX957970">
    <property type="protein sequence ID" value="APU91321.1"/>
    <property type="molecule type" value="Genomic_DNA"/>
</dbReference>
<protein>
    <recommendedName>
        <fullName evidence="4">Type I restriction modification DNA specificity domain-containing protein</fullName>
    </recommendedName>
</protein>
<dbReference type="Pfam" id="PF01420">
    <property type="entry name" value="Methylase_S"/>
    <property type="match status" value="2"/>
</dbReference>
<feature type="domain" description="Type I restriction modification DNA specificity" evidence="4">
    <location>
        <begin position="4"/>
        <end position="178"/>
    </location>
</feature>
<dbReference type="SUPFAM" id="SSF116734">
    <property type="entry name" value="DNA methylase specificity domain"/>
    <property type="match status" value="2"/>
</dbReference>
<dbReference type="InterPro" id="IPR052021">
    <property type="entry name" value="Type-I_RS_S_subunit"/>
</dbReference>
<dbReference type="AlphaFoldDB" id="A0A1P8DQ98"/>
<keyword evidence="3" id="KW-0238">DNA-binding</keyword>
<name>A0A1P8DQ98_VIBPH</name>
<reference evidence="5" key="1">
    <citation type="submission" date="2016-10" db="EMBL/GenBank/DDBJ databases">
        <title>Evolution and Comparative Genomics of Conjugative MDR Plasmids with in Vibrio species.</title>
        <authorList>
            <person name="Li R."/>
            <person name="Ye L."/>
            <person name="Wong M.Ho.Yin."/>
            <person name="Zheng Z."/>
            <person name="Chan E.Wai.Chi."/>
            <person name="Chen S."/>
        </authorList>
    </citation>
    <scope>NUCLEOTIDE SEQUENCE</scope>
    <source>
        <plasmid evidence="5">pVPS43</plasmid>
    </source>
</reference>
<geneLocation type="plasmid" evidence="5">
    <name>pVPS43</name>
</geneLocation>
<dbReference type="InterPro" id="IPR000055">
    <property type="entry name" value="Restrct_endonuc_typeI_TRD"/>
</dbReference>
<organism evidence="5">
    <name type="scientific">Vibrio parahaemolyticus</name>
    <dbReference type="NCBI Taxonomy" id="670"/>
    <lineage>
        <taxon>Bacteria</taxon>
        <taxon>Pseudomonadati</taxon>
        <taxon>Pseudomonadota</taxon>
        <taxon>Gammaproteobacteria</taxon>
        <taxon>Vibrionales</taxon>
        <taxon>Vibrionaceae</taxon>
        <taxon>Vibrio</taxon>
    </lineage>
</organism>
<dbReference type="InterPro" id="IPR044946">
    <property type="entry name" value="Restrct_endonuc_typeI_TRD_sf"/>
</dbReference>
<feature type="domain" description="Type I restriction modification DNA specificity" evidence="4">
    <location>
        <begin position="227"/>
        <end position="381"/>
    </location>
</feature>
<dbReference type="GO" id="GO:0003677">
    <property type="term" value="F:DNA binding"/>
    <property type="evidence" value="ECO:0007669"/>
    <property type="project" value="UniProtKB-KW"/>
</dbReference>
<dbReference type="Gene3D" id="3.90.220.20">
    <property type="entry name" value="DNA methylase specificity domains"/>
    <property type="match status" value="2"/>
</dbReference>
<evidence type="ECO:0000256" key="3">
    <source>
        <dbReference type="ARBA" id="ARBA00023125"/>
    </source>
</evidence>
<dbReference type="GO" id="GO:0009307">
    <property type="term" value="P:DNA restriction-modification system"/>
    <property type="evidence" value="ECO:0007669"/>
    <property type="project" value="UniProtKB-KW"/>
</dbReference>